<dbReference type="Pfam" id="PF22622">
    <property type="entry name" value="MFE-2_hydrat-2_N"/>
    <property type="match status" value="1"/>
</dbReference>
<dbReference type="InterPro" id="IPR002539">
    <property type="entry name" value="MaoC-like_dom"/>
</dbReference>
<dbReference type="SUPFAM" id="SSF54637">
    <property type="entry name" value="Thioesterase/thiol ester dehydrase-isomerase"/>
    <property type="match status" value="2"/>
</dbReference>
<dbReference type="RefSeq" id="WP_109722508.1">
    <property type="nucleotide sequence ID" value="NZ_MSZV01000069.1"/>
</dbReference>
<evidence type="ECO:0000313" key="3">
    <source>
        <dbReference type="EMBL" id="PWK91915.1"/>
    </source>
</evidence>
<evidence type="ECO:0000259" key="2">
    <source>
        <dbReference type="Pfam" id="PF22622"/>
    </source>
</evidence>
<name>A0A316IXL2_9GAMM</name>
<sequence>MPLDYEKIKRWPIPPAEQAYGVRETILYALGVGVATSNPVAEDDLKYVYEDGLRALPTQHAVLAPGAFWMGDPGTGIVVEKILHGEQFLTVHKPLPPQGRVIGRTTVEEIYDKGAGKGAVMYLSRRIHDAATDELLATVGFSIFLRGNGGFGGSAAGAPVPHAVPAQRPPDASLDLVTRPEQAVIYRLSGDWNPLHVDPRVAALGGFDKPILHGMCSYGVAGRAVLKLLCGNEPARLRRLDVRFATPVYPGETLRTEIWREGAGRAAFQVRVVERDVVALTNGYAEWLD</sequence>
<dbReference type="Pfam" id="PF01575">
    <property type="entry name" value="MaoC_dehydratas"/>
    <property type="match status" value="1"/>
</dbReference>
<comment type="caution">
    <text evidence="3">The sequence shown here is derived from an EMBL/GenBank/DDBJ whole genome shotgun (WGS) entry which is preliminary data.</text>
</comment>
<dbReference type="EMBL" id="QGHC01000003">
    <property type="protein sequence ID" value="PWK91915.1"/>
    <property type="molecule type" value="Genomic_DNA"/>
</dbReference>
<dbReference type="Gene3D" id="3.10.129.10">
    <property type="entry name" value="Hotdog Thioesterase"/>
    <property type="match status" value="2"/>
</dbReference>
<dbReference type="PANTHER" id="PTHR13078:SF56">
    <property type="entry name" value="PEROXISOMAL MULTIFUNCTIONAL ENZYME TYPE 2"/>
    <property type="match status" value="1"/>
</dbReference>
<dbReference type="GO" id="GO:0044594">
    <property type="term" value="F:17-beta-hydroxysteroid dehydrogenase (NAD+) activity"/>
    <property type="evidence" value="ECO:0007669"/>
    <property type="project" value="TreeGrafter"/>
</dbReference>
<evidence type="ECO:0000259" key="1">
    <source>
        <dbReference type="Pfam" id="PF01575"/>
    </source>
</evidence>
<dbReference type="PANTHER" id="PTHR13078">
    <property type="entry name" value="PEROXISOMAL MULTIFUNCTIONAL ENZYME TYPE 2-RELATED"/>
    <property type="match status" value="1"/>
</dbReference>
<dbReference type="Proteomes" id="UP000245812">
    <property type="component" value="Unassembled WGS sequence"/>
</dbReference>
<dbReference type="InterPro" id="IPR029069">
    <property type="entry name" value="HotDog_dom_sf"/>
</dbReference>
<dbReference type="GO" id="GO:0003857">
    <property type="term" value="F:(3S)-3-hydroxyacyl-CoA dehydrogenase (NAD+) activity"/>
    <property type="evidence" value="ECO:0007669"/>
    <property type="project" value="TreeGrafter"/>
</dbReference>
<dbReference type="CDD" id="cd03448">
    <property type="entry name" value="HDE_HSD"/>
    <property type="match status" value="1"/>
</dbReference>
<dbReference type="GO" id="GO:0004300">
    <property type="term" value="F:enoyl-CoA hydratase activity"/>
    <property type="evidence" value="ECO:0007669"/>
    <property type="project" value="TreeGrafter"/>
</dbReference>
<accession>A0A316IXL2</accession>
<feature type="domain" description="MaoC-like" evidence="1">
    <location>
        <begin position="166"/>
        <end position="281"/>
    </location>
</feature>
<dbReference type="AlphaFoldDB" id="A0A316IXL2"/>
<gene>
    <name evidence="3" type="ORF">C7456_10334</name>
</gene>
<evidence type="ECO:0000313" key="4">
    <source>
        <dbReference type="Proteomes" id="UP000245812"/>
    </source>
</evidence>
<proteinExistence type="predicted"/>
<organism evidence="3 4">
    <name type="scientific">Fulvimonas soli</name>
    <dbReference type="NCBI Taxonomy" id="155197"/>
    <lineage>
        <taxon>Bacteria</taxon>
        <taxon>Pseudomonadati</taxon>
        <taxon>Pseudomonadota</taxon>
        <taxon>Gammaproteobacteria</taxon>
        <taxon>Lysobacterales</taxon>
        <taxon>Rhodanobacteraceae</taxon>
        <taxon>Fulvimonas</taxon>
    </lineage>
</organism>
<dbReference type="InterPro" id="IPR054357">
    <property type="entry name" value="MFE-2_N"/>
</dbReference>
<dbReference type="OrthoDB" id="9774179at2"/>
<dbReference type="GO" id="GO:0006635">
    <property type="term" value="P:fatty acid beta-oxidation"/>
    <property type="evidence" value="ECO:0007669"/>
    <property type="project" value="TreeGrafter"/>
</dbReference>
<keyword evidence="4" id="KW-1185">Reference proteome</keyword>
<protein>
    <submittedName>
        <fullName evidence="3">Acyl dehydratase</fullName>
    </submittedName>
</protein>
<reference evidence="3 4" key="1">
    <citation type="submission" date="2018-05" db="EMBL/GenBank/DDBJ databases">
        <title>Genomic Encyclopedia of Type Strains, Phase IV (KMG-IV): sequencing the most valuable type-strain genomes for metagenomic binning, comparative biology and taxonomic classification.</title>
        <authorList>
            <person name="Goeker M."/>
        </authorList>
    </citation>
    <scope>NUCLEOTIDE SEQUENCE [LARGE SCALE GENOMIC DNA]</scope>
    <source>
        <strain evidence="3 4">DSM 14263</strain>
    </source>
</reference>
<feature type="domain" description="Peroxisomal multifunctional enzyme type 2-like N-terminal" evidence="2">
    <location>
        <begin position="20"/>
        <end position="147"/>
    </location>
</feature>